<dbReference type="EnsemblPlants" id="KQK96650">
    <property type="protein sequence ID" value="KQK96650"/>
    <property type="gene ID" value="SETIT_013020mg"/>
</dbReference>
<reference evidence="1" key="2">
    <citation type="submission" date="2018-08" db="UniProtKB">
        <authorList>
            <consortium name="EnsemblPlants"/>
        </authorList>
    </citation>
    <scope>IDENTIFICATION</scope>
    <source>
        <strain evidence="1">Yugu1</strain>
    </source>
</reference>
<reference evidence="2" key="1">
    <citation type="journal article" date="2012" name="Nat. Biotechnol.">
        <title>Reference genome sequence of the model plant Setaria.</title>
        <authorList>
            <person name="Bennetzen J.L."/>
            <person name="Schmutz J."/>
            <person name="Wang H."/>
            <person name="Percifield R."/>
            <person name="Hawkins J."/>
            <person name="Pontaroli A.C."/>
            <person name="Estep M."/>
            <person name="Feng L."/>
            <person name="Vaughn J.N."/>
            <person name="Grimwood J."/>
            <person name="Jenkins J."/>
            <person name="Barry K."/>
            <person name="Lindquist E."/>
            <person name="Hellsten U."/>
            <person name="Deshpande S."/>
            <person name="Wang X."/>
            <person name="Wu X."/>
            <person name="Mitros T."/>
            <person name="Triplett J."/>
            <person name="Yang X."/>
            <person name="Ye C.Y."/>
            <person name="Mauro-Herrera M."/>
            <person name="Wang L."/>
            <person name="Li P."/>
            <person name="Sharma M."/>
            <person name="Sharma R."/>
            <person name="Ronald P.C."/>
            <person name="Panaud O."/>
            <person name="Kellogg E.A."/>
            <person name="Brutnell T.P."/>
            <person name="Doust A.N."/>
            <person name="Tuskan G.A."/>
            <person name="Rokhsar D."/>
            <person name="Devos K.M."/>
        </authorList>
    </citation>
    <scope>NUCLEOTIDE SEQUENCE [LARGE SCALE GENOMIC DNA]</scope>
    <source>
        <strain evidence="2">cv. Yugu1</strain>
    </source>
</reference>
<name>K3YFK2_SETIT</name>
<organism evidence="1 2">
    <name type="scientific">Setaria italica</name>
    <name type="common">Foxtail millet</name>
    <name type="synonym">Panicum italicum</name>
    <dbReference type="NCBI Taxonomy" id="4555"/>
    <lineage>
        <taxon>Eukaryota</taxon>
        <taxon>Viridiplantae</taxon>
        <taxon>Streptophyta</taxon>
        <taxon>Embryophyta</taxon>
        <taxon>Tracheophyta</taxon>
        <taxon>Spermatophyta</taxon>
        <taxon>Magnoliopsida</taxon>
        <taxon>Liliopsida</taxon>
        <taxon>Poales</taxon>
        <taxon>Poaceae</taxon>
        <taxon>PACMAD clade</taxon>
        <taxon>Panicoideae</taxon>
        <taxon>Panicodae</taxon>
        <taxon>Paniceae</taxon>
        <taxon>Cenchrinae</taxon>
        <taxon>Setaria</taxon>
    </lineage>
</organism>
<dbReference type="AlphaFoldDB" id="K3YFK2"/>
<dbReference type="Gramene" id="KQK96650">
    <property type="protein sequence ID" value="KQK96650"/>
    <property type="gene ID" value="SETIT_013020mg"/>
</dbReference>
<sequence length="41" mass="4662">MHTLVAVTVSLPMQGMREEDEFLPPSPVLKILGMEIFIYVE</sequence>
<proteinExistence type="predicted"/>
<evidence type="ECO:0000313" key="2">
    <source>
        <dbReference type="Proteomes" id="UP000004995"/>
    </source>
</evidence>
<accession>K3YFK2</accession>
<protein>
    <submittedName>
        <fullName evidence="1">Uncharacterized protein</fullName>
    </submittedName>
</protein>
<dbReference type="Proteomes" id="UP000004995">
    <property type="component" value="Unassembled WGS sequence"/>
</dbReference>
<dbReference type="EMBL" id="AGNK02004221">
    <property type="status" value="NOT_ANNOTATED_CDS"/>
    <property type="molecule type" value="Genomic_DNA"/>
</dbReference>
<dbReference type="HOGENOM" id="CLU_3280494_0_0_1"/>
<dbReference type="InParanoid" id="K3YFK2"/>
<evidence type="ECO:0000313" key="1">
    <source>
        <dbReference type="EnsemblPlants" id="KQK96650"/>
    </source>
</evidence>
<keyword evidence="2" id="KW-1185">Reference proteome</keyword>